<keyword evidence="12" id="KW-1185">Reference proteome</keyword>
<dbReference type="InterPro" id="IPR008332">
    <property type="entry name" value="MethylG_MeTrfase_N"/>
</dbReference>
<organism evidence="11 12">
    <name type="scientific">Ralstonia pickettii</name>
    <name type="common">Burkholderia pickettii</name>
    <dbReference type="NCBI Taxonomy" id="329"/>
    <lineage>
        <taxon>Bacteria</taxon>
        <taxon>Pseudomonadati</taxon>
        <taxon>Pseudomonadota</taxon>
        <taxon>Betaproteobacteria</taxon>
        <taxon>Burkholderiales</taxon>
        <taxon>Burkholderiaceae</taxon>
        <taxon>Ralstonia</taxon>
    </lineage>
</organism>
<dbReference type="Gene3D" id="3.30.160.70">
    <property type="entry name" value="Methylated DNA-protein cysteine methyltransferase domain"/>
    <property type="match status" value="1"/>
</dbReference>
<evidence type="ECO:0000256" key="3">
    <source>
        <dbReference type="ARBA" id="ARBA00022603"/>
    </source>
</evidence>
<dbReference type="EMBL" id="CATWFT010000002">
    <property type="protein sequence ID" value="CAJ0722524.1"/>
    <property type="molecule type" value="Genomic_DNA"/>
</dbReference>
<evidence type="ECO:0000256" key="8">
    <source>
        <dbReference type="HAMAP-Rule" id="MF_00772"/>
    </source>
</evidence>
<dbReference type="InterPro" id="IPR036388">
    <property type="entry name" value="WH-like_DNA-bd_sf"/>
</dbReference>
<comment type="catalytic activity">
    <reaction evidence="7 8">
        <text>a 6-O-methyl-2'-deoxyguanosine in DNA + L-cysteinyl-[protein] = S-methyl-L-cysteinyl-[protein] + a 2'-deoxyguanosine in DNA</text>
        <dbReference type="Rhea" id="RHEA:24000"/>
        <dbReference type="Rhea" id="RHEA-COMP:10131"/>
        <dbReference type="Rhea" id="RHEA-COMP:10132"/>
        <dbReference type="Rhea" id="RHEA-COMP:11367"/>
        <dbReference type="Rhea" id="RHEA-COMP:11368"/>
        <dbReference type="ChEBI" id="CHEBI:29950"/>
        <dbReference type="ChEBI" id="CHEBI:82612"/>
        <dbReference type="ChEBI" id="CHEBI:85445"/>
        <dbReference type="ChEBI" id="CHEBI:85448"/>
        <dbReference type="EC" id="2.1.1.63"/>
    </reaction>
</comment>
<sequence>MPPCTSGTAKLRSPNLYRIEESTAMYRHIFACPLGDLLLTATETHLTGAFFPGQKTIPMSAARMSPGADIPIIREAQAQFTAYFAGKLHDFALPMAPEGTAFQQDVWRLLRDIAFGNRTTYGQITAQLGLTREHARAVGTAVGRNPISIAIPCHRVVGADGALTGYAGGLPRKAALLRMEGHPAQVGERLPMPGDGRQGLLALLPA</sequence>
<comment type="caution">
    <text evidence="11">The sequence shown here is derived from an EMBL/GenBank/DDBJ whole genome shotgun (WGS) entry which is preliminary data.</text>
</comment>
<dbReference type="SUPFAM" id="SSF46767">
    <property type="entry name" value="Methylated DNA-protein cysteine methyltransferase, C-terminal domain"/>
    <property type="match status" value="1"/>
</dbReference>
<comment type="subcellular location">
    <subcellularLocation>
        <location evidence="8">Cytoplasm</location>
    </subcellularLocation>
</comment>
<evidence type="ECO:0000313" key="11">
    <source>
        <dbReference type="EMBL" id="CAJ0722524.1"/>
    </source>
</evidence>
<dbReference type="NCBIfam" id="TIGR00589">
    <property type="entry name" value="ogt"/>
    <property type="match status" value="1"/>
</dbReference>
<evidence type="ECO:0000256" key="4">
    <source>
        <dbReference type="ARBA" id="ARBA00022679"/>
    </source>
</evidence>
<keyword evidence="6 8" id="KW-0234">DNA repair</keyword>
<evidence type="ECO:0000256" key="2">
    <source>
        <dbReference type="ARBA" id="ARBA00022490"/>
    </source>
</evidence>
<dbReference type="CDD" id="cd06445">
    <property type="entry name" value="ATase"/>
    <property type="match status" value="1"/>
</dbReference>
<evidence type="ECO:0000256" key="6">
    <source>
        <dbReference type="ARBA" id="ARBA00023204"/>
    </source>
</evidence>
<dbReference type="EC" id="2.1.1.63" evidence="8"/>
<evidence type="ECO:0000259" key="9">
    <source>
        <dbReference type="Pfam" id="PF01035"/>
    </source>
</evidence>
<evidence type="ECO:0000256" key="1">
    <source>
        <dbReference type="ARBA" id="ARBA00001286"/>
    </source>
</evidence>
<feature type="domain" description="Methylated-DNA-[protein]-cysteine S-methyltransferase DNA binding" evidence="9">
    <location>
        <begin position="101"/>
        <end position="181"/>
    </location>
</feature>
<feature type="domain" description="Methylguanine DNA methyltransferase ribonuclease-like" evidence="10">
    <location>
        <begin position="25"/>
        <end position="96"/>
    </location>
</feature>
<dbReference type="SUPFAM" id="SSF53155">
    <property type="entry name" value="Methylated DNA-protein cysteine methyltransferase domain"/>
    <property type="match status" value="1"/>
</dbReference>
<accession>A0ABN9HWG2</accession>
<gene>
    <name evidence="11" type="primary">ogt_2</name>
    <name evidence="11" type="ORF">R38712_01061</name>
</gene>
<dbReference type="Pfam" id="PF02870">
    <property type="entry name" value="Methyltransf_1N"/>
    <property type="match status" value="1"/>
</dbReference>
<dbReference type="Proteomes" id="UP001189303">
    <property type="component" value="Unassembled WGS sequence"/>
</dbReference>
<dbReference type="PANTHER" id="PTHR10815">
    <property type="entry name" value="METHYLATED-DNA--PROTEIN-CYSTEINE METHYLTRANSFERASE"/>
    <property type="match status" value="1"/>
</dbReference>
<comment type="miscellaneous">
    <text evidence="8">This enzyme catalyzes only one turnover and therefore is not strictly catalytic. According to one definition, an enzyme is a biocatalyst that acts repeatedly and over many reaction cycles.</text>
</comment>
<dbReference type="InterPro" id="IPR001497">
    <property type="entry name" value="MethylDNA_cys_MeTrfase_AS"/>
</dbReference>
<dbReference type="InterPro" id="IPR036631">
    <property type="entry name" value="MGMT_N_sf"/>
</dbReference>
<comment type="catalytic activity">
    <reaction evidence="1 8">
        <text>a 4-O-methyl-thymidine in DNA + L-cysteinyl-[protein] = a thymidine in DNA + S-methyl-L-cysteinyl-[protein]</text>
        <dbReference type="Rhea" id="RHEA:53428"/>
        <dbReference type="Rhea" id="RHEA-COMP:10131"/>
        <dbReference type="Rhea" id="RHEA-COMP:10132"/>
        <dbReference type="Rhea" id="RHEA-COMP:13555"/>
        <dbReference type="Rhea" id="RHEA-COMP:13556"/>
        <dbReference type="ChEBI" id="CHEBI:29950"/>
        <dbReference type="ChEBI" id="CHEBI:82612"/>
        <dbReference type="ChEBI" id="CHEBI:137386"/>
        <dbReference type="ChEBI" id="CHEBI:137387"/>
        <dbReference type="EC" id="2.1.1.63"/>
    </reaction>
</comment>
<proteinExistence type="inferred from homology"/>
<evidence type="ECO:0000256" key="7">
    <source>
        <dbReference type="ARBA" id="ARBA00049348"/>
    </source>
</evidence>
<dbReference type="PROSITE" id="PS00374">
    <property type="entry name" value="MGMT"/>
    <property type="match status" value="1"/>
</dbReference>
<dbReference type="GO" id="GO:0032259">
    <property type="term" value="P:methylation"/>
    <property type="evidence" value="ECO:0007669"/>
    <property type="project" value="UniProtKB-KW"/>
</dbReference>
<comment type="function">
    <text evidence="8">Involved in the cellular defense against the biological effects of O6-methylguanine (O6-MeG) and O4-methylthymine (O4-MeT) in DNA. Repairs the methylated nucleobase in DNA by stoichiometrically transferring the methyl group to a cysteine residue in the enzyme. This is a suicide reaction: the enzyme is irreversibly inactivated.</text>
</comment>
<dbReference type="InterPro" id="IPR023546">
    <property type="entry name" value="MGMT"/>
</dbReference>
<comment type="similarity">
    <text evidence="8">Belongs to the MGMT family.</text>
</comment>
<keyword evidence="4 8" id="KW-0808">Transferase</keyword>
<dbReference type="HAMAP" id="MF_00772">
    <property type="entry name" value="OGT"/>
    <property type="match status" value="1"/>
</dbReference>
<keyword evidence="5 8" id="KW-0227">DNA damage</keyword>
<dbReference type="InterPro" id="IPR014048">
    <property type="entry name" value="MethylDNA_cys_MeTrfase_DNA-bd"/>
</dbReference>
<dbReference type="PANTHER" id="PTHR10815:SF5">
    <property type="entry name" value="METHYLATED-DNA--PROTEIN-CYSTEINE METHYLTRANSFERASE"/>
    <property type="match status" value="1"/>
</dbReference>
<dbReference type="InterPro" id="IPR036217">
    <property type="entry name" value="MethylDNA_cys_MeTrfase_DNAb"/>
</dbReference>
<dbReference type="Pfam" id="PF01035">
    <property type="entry name" value="DNA_binding_1"/>
    <property type="match status" value="1"/>
</dbReference>
<name>A0ABN9HWG2_RALPI</name>
<evidence type="ECO:0000259" key="10">
    <source>
        <dbReference type="Pfam" id="PF02870"/>
    </source>
</evidence>
<keyword evidence="2 8" id="KW-0963">Cytoplasm</keyword>
<feature type="active site" description="Nucleophile; methyl group acceptor" evidence="8">
    <location>
        <position position="153"/>
    </location>
</feature>
<evidence type="ECO:0000256" key="5">
    <source>
        <dbReference type="ARBA" id="ARBA00022763"/>
    </source>
</evidence>
<protein>
    <recommendedName>
        <fullName evidence="8">Methylated-DNA--protein-cysteine methyltransferase</fullName>
        <ecNumber evidence="8">2.1.1.63</ecNumber>
    </recommendedName>
    <alternativeName>
        <fullName evidence="8">6-O-methylguanine-DNA methyltransferase</fullName>
        <shortName evidence="8">MGMT</shortName>
    </alternativeName>
    <alternativeName>
        <fullName evidence="8">O-6-methylguanine-DNA-alkyltransferase</fullName>
    </alternativeName>
</protein>
<dbReference type="Gene3D" id="1.10.10.10">
    <property type="entry name" value="Winged helix-like DNA-binding domain superfamily/Winged helix DNA-binding domain"/>
    <property type="match status" value="1"/>
</dbReference>
<keyword evidence="3 8" id="KW-0489">Methyltransferase</keyword>
<reference evidence="11 12" key="1">
    <citation type="submission" date="2023-07" db="EMBL/GenBank/DDBJ databases">
        <authorList>
            <person name="Peeters C."/>
        </authorList>
    </citation>
    <scope>NUCLEOTIDE SEQUENCE [LARGE SCALE GENOMIC DNA]</scope>
    <source>
        <strain evidence="11 12">R-38712</strain>
    </source>
</reference>
<evidence type="ECO:0000313" key="12">
    <source>
        <dbReference type="Proteomes" id="UP001189303"/>
    </source>
</evidence>
<dbReference type="GO" id="GO:0003908">
    <property type="term" value="F:methylated-DNA-[protein]-cysteine S-methyltransferase activity"/>
    <property type="evidence" value="ECO:0007669"/>
    <property type="project" value="UniProtKB-EC"/>
</dbReference>